<organism evidence="2 3">
    <name type="scientific">Citrus unshiu</name>
    <name type="common">Satsuma mandarin</name>
    <name type="synonym">Citrus nobilis var. unshiu</name>
    <dbReference type="NCBI Taxonomy" id="55188"/>
    <lineage>
        <taxon>Eukaryota</taxon>
        <taxon>Viridiplantae</taxon>
        <taxon>Streptophyta</taxon>
        <taxon>Embryophyta</taxon>
        <taxon>Tracheophyta</taxon>
        <taxon>Spermatophyta</taxon>
        <taxon>Magnoliopsida</taxon>
        <taxon>eudicotyledons</taxon>
        <taxon>Gunneridae</taxon>
        <taxon>Pentapetalae</taxon>
        <taxon>rosids</taxon>
        <taxon>malvids</taxon>
        <taxon>Sapindales</taxon>
        <taxon>Rutaceae</taxon>
        <taxon>Aurantioideae</taxon>
        <taxon>Citrus</taxon>
    </lineage>
</organism>
<dbReference type="InterPro" id="IPR039698">
    <property type="entry name" value="Dfg10/SRD5A3"/>
</dbReference>
<keyword evidence="1" id="KW-0812">Transmembrane</keyword>
<dbReference type="Proteomes" id="UP000236630">
    <property type="component" value="Unassembled WGS sequence"/>
</dbReference>
<accession>A0A2H5QG86</accession>
<feature type="transmembrane region" description="Helical" evidence="1">
    <location>
        <begin position="12"/>
        <end position="40"/>
    </location>
</feature>
<feature type="transmembrane region" description="Helical" evidence="1">
    <location>
        <begin position="256"/>
        <end position="287"/>
    </location>
</feature>
<evidence type="ECO:0000313" key="2">
    <source>
        <dbReference type="EMBL" id="GAY63650.1"/>
    </source>
</evidence>
<reference evidence="2 3" key="1">
    <citation type="journal article" date="2017" name="Front. Genet.">
        <title>Draft sequencing of the heterozygous diploid genome of Satsuma (Citrus unshiu Marc.) using a hybrid assembly approach.</title>
        <authorList>
            <person name="Shimizu T."/>
            <person name="Tanizawa Y."/>
            <person name="Mochizuki T."/>
            <person name="Nagasaki H."/>
            <person name="Yoshioka T."/>
            <person name="Toyoda A."/>
            <person name="Fujiyama A."/>
            <person name="Kaminuma E."/>
            <person name="Nakamura Y."/>
        </authorList>
    </citation>
    <scope>NUCLEOTIDE SEQUENCE [LARGE SCALE GENOMIC DNA]</scope>
    <source>
        <strain evidence="3">cv. Miyagawa wase</strain>
    </source>
</reference>
<keyword evidence="1" id="KW-0472">Membrane</keyword>
<dbReference type="GO" id="GO:0016095">
    <property type="term" value="P:polyprenol catabolic process"/>
    <property type="evidence" value="ECO:0007669"/>
    <property type="project" value="TreeGrafter"/>
</dbReference>
<keyword evidence="1" id="KW-1133">Transmembrane helix</keyword>
<proteinExistence type="predicted"/>
<dbReference type="AlphaFoldDB" id="A0A2H5QG86"/>
<keyword evidence="3" id="KW-1185">Reference proteome</keyword>
<comment type="caution">
    <text evidence="2">The sequence shown here is derived from an EMBL/GenBank/DDBJ whole genome shotgun (WGS) entry which is preliminary data.</text>
</comment>
<dbReference type="EMBL" id="BDQV01000364">
    <property type="protein sequence ID" value="GAY63650.1"/>
    <property type="molecule type" value="Genomic_DNA"/>
</dbReference>
<protein>
    <submittedName>
        <fullName evidence="2">Uncharacterized protein</fullName>
    </submittedName>
</protein>
<feature type="transmembrane region" description="Helical" evidence="1">
    <location>
        <begin position="157"/>
        <end position="176"/>
    </location>
</feature>
<name>A0A2H5QG86_CITUN</name>
<dbReference type="GO" id="GO:0005783">
    <property type="term" value="C:endoplasmic reticulum"/>
    <property type="evidence" value="ECO:0007669"/>
    <property type="project" value="TreeGrafter"/>
</dbReference>
<gene>
    <name evidence="2" type="ORF">CUMW_227360</name>
</gene>
<dbReference type="GO" id="GO:0006488">
    <property type="term" value="P:dolichol-linked oligosaccharide biosynthetic process"/>
    <property type="evidence" value="ECO:0007669"/>
    <property type="project" value="InterPro"/>
</dbReference>
<dbReference type="PANTHER" id="PTHR14624">
    <property type="entry name" value="DFG10 PROTEIN"/>
    <property type="match status" value="1"/>
</dbReference>
<feature type="transmembrane region" description="Helical" evidence="1">
    <location>
        <begin position="232"/>
        <end position="250"/>
    </location>
</feature>
<sequence length="354" mass="40845">MESWLAGLLRAAWVAGILPLIIASLPSSRLNSFHGALLGFAKRGKIMQSSSHKFTVPQRFFCHFYVVAVVWTTLLLFTLWAYAYKMAPSVSEPSLYSTIASHLTGGSHMFSFHKSHLTLLQHRHRVWSSVFVLLLMEIQVVRRLIETIYTFQYSPSARMHIFGYLTGLLCCVYYGYVFEVSFYTAAPLSLCCTLAPEVFGFAAALVAEFIVKGKRQMPAFEFELWESVNPFLKLRWFQWIGAAIFLWGWMHQRCCHAILVIYAGLLVASGGTDITIWLLFAFVVWWLTWYLQQQKLRGGIFVNLTITQVTDMQLFHMYISIPASMETKISHHPCESWVEASYRLYYPKRFYLLD</sequence>
<dbReference type="UniPathway" id="UPA00378"/>
<evidence type="ECO:0000256" key="1">
    <source>
        <dbReference type="SAM" id="Phobius"/>
    </source>
</evidence>
<evidence type="ECO:0000313" key="3">
    <source>
        <dbReference type="Proteomes" id="UP000236630"/>
    </source>
</evidence>
<dbReference type="GO" id="GO:0003865">
    <property type="term" value="F:3-oxo-5-alpha-steroid 4-dehydrogenase activity"/>
    <property type="evidence" value="ECO:0007669"/>
    <property type="project" value="TreeGrafter"/>
</dbReference>
<feature type="transmembrane region" description="Helical" evidence="1">
    <location>
        <begin position="182"/>
        <end position="211"/>
    </location>
</feature>
<dbReference type="STRING" id="55188.A0A2H5QG86"/>
<feature type="transmembrane region" description="Helical" evidence="1">
    <location>
        <begin position="60"/>
        <end position="83"/>
    </location>
</feature>
<dbReference type="PANTHER" id="PTHR14624:SF0">
    <property type="entry name" value="POLYPRENOL REDUCTASE"/>
    <property type="match status" value="1"/>
</dbReference>